<dbReference type="SUPFAM" id="SSF53167">
    <property type="entry name" value="Purine and uridine phosphorylases"/>
    <property type="match status" value="1"/>
</dbReference>
<sequence length="296" mass="31796">MSLYQNTNAMPKHADGTVLHLGVKAGEVANRVVSVGSLDRALLLAALLDNGVFAAYESSRGFTIFTGKMHGVPVSIIATGMGTPNMDFVVRETRAIVNGPMAIVRFGTCGGLREEVVPGSVVVSGTGSVSIVRDPDAFFDEQEEEKCYRVSRIMPASAPLSTSLLKIMEGQLQELQSVPTVAASADRHKLGVYDGLNATACSFYSSQGRIDSAFDDRNEKVVENLLAKYPDLHTLEMETFHLLDLAQRSRGSIVATAAVLVVANRKTAQVVAVDVLEAVEVFWGRAILTCLAQHEL</sequence>
<dbReference type="OMA" id="TFEMETF"/>
<reference evidence="2" key="3">
    <citation type="submission" date="2015-02" db="UniProtKB">
        <authorList>
            <consortium name="EnsemblProtists"/>
        </authorList>
    </citation>
    <scope>IDENTIFICATION</scope>
    <source>
        <strain evidence="2">DAOM BR144</strain>
    </source>
</reference>
<dbReference type="PANTHER" id="PTHR43691">
    <property type="entry name" value="URIDINE PHOSPHORYLASE"/>
    <property type="match status" value="1"/>
</dbReference>
<dbReference type="Proteomes" id="UP000019132">
    <property type="component" value="Unassembled WGS sequence"/>
</dbReference>
<dbReference type="eggNOG" id="ENOG502RXRP">
    <property type="taxonomic scope" value="Eukaryota"/>
</dbReference>
<dbReference type="HOGENOM" id="CLU_040695_0_0_1"/>
<evidence type="ECO:0000313" key="2">
    <source>
        <dbReference type="EnsemblProtists" id="PYU1_T006356"/>
    </source>
</evidence>
<dbReference type="AlphaFoldDB" id="K3WN14"/>
<organism evidence="2 3">
    <name type="scientific">Globisporangium ultimum (strain ATCC 200006 / CBS 805.95 / DAOM BR144)</name>
    <name type="common">Pythium ultimum</name>
    <dbReference type="NCBI Taxonomy" id="431595"/>
    <lineage>
        <taxon>Eukaryota</taxon>
        <taxon>Sar</taxon>
        <taxon>Stramenopiles</taxon>
        <taxon>Oomycota</taxon>
        <taxon>Peronosporomycetes</taxon>
        <taxon>Pythiales</taxon>
        <taxon>Pythiaceae</taxon>
        <taxon>Globisporangium</taxon>
    </lineage>
</organism>
<dbReference type="GO" id="GO:0004850">
    <property type="term" value="F:uridine phosphorylase activity"/>
    <property type="evidence" value="ECO:0007669"/>
    <property type="project" value="TreeGrafter"/>
</dbReference>
<dbReference type="InterPro" id="IPR000845">
    <property type="entry name" value="Nucleoside_phosphorylase_d"/>
</dbReference>
<dbReference type="STRING" id="431595.K3WN14"/>
<dbReference type="PANTHER" id="PTHR43691:SF14">
    <property type="entry name" value="URIDINE PHOSPHORYLASE"/>
    <property type="match status" value="1"/>
</dbReference>
<evidence type="ECO:0000313" key="3">
    <source>
        <dbReference type="Proteomes" id="UP000019132"/>
    </source>
</evidence>
<dbReference type="GO" id="GO:0006218">
    <property type="term" value="P:uridine catabolic process"/>
    <property type="evidence" value="ECO:0007669"/>
    <property type="project" value="TreeGrafter"/>
</dbReference>
<reference evidence="3" key="1">
    <citation type="journal article" date="2010" name="Genome Biol.">
        <title>Genome sequence of the necrotrophic plant pathogen Pythium ultimum reveals original pathogenicity mechanisms and effector repertoire.</title>
        <authorList>
            <person name="Levesque C.A."/>
            <person name="Brouwer H."/>
            <person name="Cano L."/>
            <person name="Hamilton J.P."/>
            <person name="Holt C."/>
            <person name="Huitema E."/>
            <person name="Raffaele S."/>
            <person name="Robideau G.P."/>
            <person name="Thines M."/>
            <person name="Win J."/>
            <person name="Zerillo M.M."/>
            <person name="Beakes G.W."/>
            <person name="Boore J.L."/>
            <person name="Busam D."/>
            <person name="Dumas B."/>
            <person name="Ferriera S."/>
            <person name="Fuerstenberg S.I."/>
            <person name="Gachon C.M."/>
            <person name="Gaulin E."/>
            <person name="Govers F."/>
            <person name="Grenville-Briggs L."/>
            <person name="Horner N."/>
            <person name="Hostetler J."/>
            <person name="Jiang R.H."/>
            <person name="Johnson J."/>
            <person name="Krajaejun T."/>
            <person name="Lin H."/>
            <person name="Meijer H.J."/>
            <person name="Moore B."/>
            <person name="Morris P."/>
            <person name="Phuntmart V."/>
            <person name="Puiu D."/>
            <person name="Shetty J."/>
            <person name="Stajich J.E."/>
            <person name="Tripathy S."/>
            <person name="Wawra S."/>
            <person name="van West P."/>
            <person name="Whitty B.R."/>
            <person name="Coutinho P.M."/>
            <person name="Henrissat B."/>
            <person name="Martin F."/>
            <person name="Thomas P.D."/>
            <person name="Tyler B.M."/>
            <person name="De Vries R.P."/>
            <person name="Kamoun S."/>
            <person name="Yandell M."/>
            <person name="Tisserat N."/>
            <person name="Buell C.R."/>
        </authorList>
    </citation>
    <scope>NUCLEOTIDE SEQUENCE</scope>
    <source>
        <strain evidence="3">DAOM:BR144</strain>
    </source>
</reference>
<dbReference type="EnsemblProtists" id="PYU1_T006356">
    <property type="protein sequence ID" value="PYU1_T006356"/>
    <property type="gene ID" value="PYU1_G006344"/>
</dbReference>
<keyword evidence="3" id="KW-1185">Reference proteome</keyword>
<dbReference type="EMBL" id="GL376604">
    <property type="status" value="NOT_ANNOTATED_CDS"/>
    <property type="molecule type" value="Genomic_DNA"/>
</dbReference>
<name>K3WN14_GLOUD</name>
<accession>K3WN14</accession>
<dbReference type="InterPro" id="IPR035994">
    <property type="entry name" value="Nucleoside_phosphorylase_sf"/>
</dbReference>
<feature type="domain" description="Nucleoside phosphorylase" evidence="1">
    <location>
        <begin position="32"/>
        <end position="266"/>
    </location>
</feature>
<dbReference type="Gene3D" id="3.40.50.1580">
    <property type="entry name" value="Nucleoside phosphorylase domain"/>
    <property type="match status" value="1"/>
</dbReference>
<proteinExistence type="predicted"/>
<evidence type="ECO:0000259" key="1">
    <source>
        <dbReference type="Pfam" id="PF01048"/>
    </source>
</evidence>
<dbReference type="VEuPathDB" id="FungiDB:PYU1_G006344"/>
<reference evidence="3" key="2">
    <citation type="submission" date="2010-04" db="EMBL/GenBank/DDBJ databases">
        <authorList>
            <person name="Buell R."/>
            <person name="Hamilton J."/>
            <person name="Hostetler J."/>
        </authorList>
    </citation>
    <scope>NUCLEOTIDE SEQUENCE [LARGE SCALE GENOMIC DNA]</scope>
    <source>
        <strain evidence="3">DAOM:BR144</strain>
    </source>
</reference>
<dbReference type="InParanoid" id="K3WN14"/>
<protein>
    <recommendedName>
        <fullName evidence="1">Nucleoside phosphorylase domain-containing protein</fullName>
    </recommendedName>
</protein>
<dbReference type="GO" id="GO:0005829">
    <property type="term" value="C:cytosol"/>
    <property type="evidence" value="ECO:0007669"/>
    <property type="project" value="TreeGrafter"/>
</dbReference>
<dbReference type="Pfam" id="PF01048">
    <property type="entry name" value="PNP_UDP_1"/>
    <property type="match status" value="1"/>
</dbReference>